<accession>A0A8J4DWP0</accession>
<dbReference type="Proteomes" id="UP000619260">
    <property type="component" value="Unassembled WGS sequence"/>
</dbReference>
<protein>
    <submittedName>
        <fullName evidence="2">Uncharacterized protein</fullName>
    </submittedName>
</protein>
<evidence type="ECO:0000313" key="3">
    <source>
        <dbReference type="Proteomes" id="UP000619260"/>
    </source>
</evidence>
<sequence>MTTIARPQVSPQAVRQWLAILHGDSPGHVHICSTGDWNGKAFADLDAATKYVQYLDGEGREGIYARVTTLRPGPRTGRGGADDSAALPALWADVDIAGPGHAEHDLPPDVPAVEQLLATSGLPTPTLTVHSGGGVYPIWLLDQPWVLTADDLDAAKALAKDWQAVIEHAAATHGWRYGRGVGDLARVLRVPGTINRKAGLARPCAITAATGQRYTVQQLQAALAAARARIAPSAPATAALRPAELASVERPAGAISPLDDYAGRHTWTDILRSDGWTEYYSQDGITYWTRPGKTTGISASTNALGTDRLHVFTTSAAPLEGGESYSKGGWLAARFHGGDHSAAAAALAAKGYGTPLPNPAVAHREALEEILGAPVPDPPPAPAGTRTIGRRPDEIDVSNSALAADWLREEAGRGRLAGLFQRRGEVVHTPREGEEGYVPLGDRDDSDGPAQVRPVGDSALASRISYTYGVYKMVKKGEDYEPSPALFPRTAARTALDVPDMLPNLRVLRGVIHSPVFRPDGTLIEEPGYDPVTGLLHLPEPGLTVPPVPELPDGGHLGAAVQLLDEMLAGFPFVSAHYRANYLGALFTPLLRAMAPPPYKLHAIEAHQPGSGKTLLANLARHIHGGVFRAEMPDDEPELRKQITAILSITTGPIIVIDNVSGALKSSALAGLLTSAEWDDRPLGSTAWHRAVNDRLWTITGNNLSIGGDLPRRTIRTLIDPGRPNPETRTDFAITDLEGWVKAHRAKLLHALLTIVRGWVVAGMPLPKARTTDGYARWIQMVDGILQHAGIAGTFDHKSTQIEVGSDDDEWGDFLVAAHRAFGDKSWTAKELLGNVDTGNLLNPGSIPLDTLPGDLESRAQKPGVVITSLAKSLGRWLMNRDGRWANGLAVRPDGKDGQGVSLWRIQTFRDGSS</sequence>
<organism evidence="2 3">
    <name type="scientific">Virgisporangium aliadipatigenens</name>
    <dbReference type="NCBI Taxonomy" id="741659"/>
    <lineage>
        <taxon>Bacteria</taxon>
        <taxon>Bacillati</taxon>
        <taxon>Actinomycetota</taxon>
        <taxon>Actinomycetes</taxon>
        <taxon>Micromonosporales</taxon>
        <taxon>Micromonosporaceae</taxon>
        <taxon>Virgisporangium</taxon>
    </lineage>
</organism>
<feature type="region of interest" description="Disordered" evidence="1">
    <location>
        <begin position="433"/>
        <end position="452"/>
    </location>
</feature>
<comment type="caution">
    <text evidence="2">The sequence shown here is derived from an EMBL/GenBank/DDBJ whole genome shotgun (WGS) entry which is preliminary data.</text>
</comment>
<keyword evidence="3" id="KW-1185">Reference proteome</keyword>
<dbReference type="EMBL" id="BOPF01000046">
    <property type="protein sequence ID" value="GIJ51297.1"/>
    <property type="molecule type" value="Genomic_DNA"/>
</dbReference>
<evidence type="ECO:0000256" key="1">
    <source>
        <dbReference type="SAM" id="MobiDB-lite"/>
    </source>
</evidence>
<evidence type="ECO:0000313" key="2">
    <source>
        <dbReference type="EMBL" id="GIJ51297.1"/>
    </source>
</evidence>
<dbReference type="RefSeq" id="WP_203904706.1">
    <property type="nucleotide sequence ID" value="NZ_BOPF01000046.1"/>
</dbReference>
<gene>
    <name evidence="2" type="ORF">Val02_81830</name>
</gene>
<reference evidence="2" key="1">
    <citation type="submission" date="2021-01" db="EMBL/GenBank/DDBJ databases">
        <title>Whole genome shotgun sequence of Virgisporangium aliadipatigenens NBRC 105644.</title>
        <authorList>
            <person name="Komaki H."/>
            <person name="Tamura T."/>
        </authorList>
    </citation>
    <scope>NUCLEOTIDE SEQUENCE</scope>
    <source>
        <strain evidence="2">NBRC 105644</strain>
    </source>
</reference>
<feature type="region of interest" description="Disordered" evidence="1">
    <location>
        <begin position="372"/>
        <end position="391"/>
    </location>
</feature>
<name>A0A8J4DWP0_9ACTN</name>
<proteinExistence type="predicted"/>
<dbReference type="AlphaFoldDB" id="A0A8J4DWP0"/>